<dbReference type="Proteomes" id="UP000280346">
    <property type="component" value="Unassembled WGS sequence"/>
</dbReference>
<dbReference type="AlphaFoldDB" id="A0A3S0WXE4"/>
<name>A0A3S0WXE4_9PROT</name>
<accession>A0A3S0WXE4</accession>
<dbReference type="OrthoDB" id="7302553at2"/>
<evidence type="ECO:0008006" key="3">
    <source>
        <dbReference type="Google" id="ProtNLM"/>
    </source>
</evidence>
<gene>
    <name evidence="1" type="ORF">EJ913_20495</name>
</gene>
<reference evidence="1 2" key="1">
    <citation type="submission" date="2018-12" db="EMBL/GenBank/DDBJ databases">
        <authorList>
            <person name="Yang Y."/>
        </authorList>
    </citation>
    <scope>NUCLEOTIDE SEQUENCE [LARGE SCALE GENOMIC DNA]</scope>
    <source>
        <strain evidence="1 2">GSF71</strain>
    </source>
</reference>
<proteinExistence type="predicted"/>
<dbReference type="EMBL" id="RZIJ01000017">
    <property type="protein sequence ID" value="RUQ67600.1"/>
    <property type="molecule type" value="Genomic_DNA"/>
</dbReference>
<comment type="caution">
    <text evidence="1">The sequence shown here is derived from an EMBL/GenBank/DDBJ whole genome shotgun (WGS) entry which is preliminary data.</text>
</comment>
<keyword evidence="2" id="KW-1185">Reference proteome</keyword>
<dbReference type="RefSeq" id="WP_127001333.1">
    <property type="nucleotide sequence ID" value="NZ_CP173190.1"/>
</dbReference>
<evidence type="ECO:0000313" key="2">
    <source>
        <dbReference type="Proteomes" id="UP000280346"/>
    </source>
</evidence>
<organism evidence="1 2">
    <name type="scientific">Azospirillum doebereinerae</name>
    <dbReference type="NCBI Taxonomy" id="92933"/>
    <lineage>
        <taxon>Bacteria</taxon>
        <taxon>Pseudomonadati</taxon>
        <taxon>Pseudomonadota</taxon>
        <taxon>Alphaproteobacteria</taxon>
        <taxon>Rhodospirillales</taxon>
        <taxon>Azospirillaceae</taxon>
        <taxon>Azospirillum</taxon>
    </lineage>
</organism>
<evidence type="ECO:0000313" key="1">
    <source>
        <dbReference type="EMBL" id="RUQ67600.1"/>
    </source>
</evidence>
<protein>
    <recommendedName>
        <fullName evidence="3">Peptidase A1 domain-containing protein</fullName>
    </recommendedName>
</protein>
<sequence length="363" mass="37512">MSSVALPKGVVRVPLTRAPFGVENKKNSFYVAIKVLPPASVTSPAAAAGPDTARTGTGSHVCQVDTGSCGIVVPQTLFYVDGNTSGSLLPGVTKGSPAKVIYHPSSNDLNGFHYTVERLGVGVLDDGSCAFVCENATVIGAENVGPDQGMMGVGFGRPELGTNVFLNVPGMSDGTVPPSFLLTTQGIWLGYDKEDLPNASAFAFQTLTPETADGAKVPNTPAWNTPNAVVTLSSLTNPASGQYPGTGLLDTGLDLMMLRLTAPDWQQNFPGTAVTIAWGNAGSGAVLQYQFIVGPTEEVKLGSGDALTKVFTVSGPSSMKPMYIVPLGEGDGNFVNTGINVIQGADYYFNADLGLIGFAQTPG</sequence>